<dbReference type="OrthoDB" id="9793801at2"/>
<dbReference type="Proteomes" id="UP000070224">
    <property type="component" value="Unassembled WGS sequence"/>
</dbReference>
<organism evidence="4 5">
    <name type="scientific">Porphyromonas somerae</name>
    <dbReference type="NCBI Taxonomy" id="322095"/>
    <lineage>
        <taxon>Bacteria</taxon>
        <taxon>Pseudomonadati</taxon>
        <taxon>Bacteroidota</taxon>
        <taxon>Bacteroidia</taxon>
        <taxon>Bacteroidales</taxon>
        <taxon>Porphyromonadaceae</taxon>
        <taxon>Porphyromonas</taxon>
    </lineage>
</organism>
<keyword evidence="1" id="KW-0472">Membrane</keyword>
<dbReference type="PATRIC" id="fig|322095.3.peg.793"/>
<evidence type="ECO:0000313" key="4">
    <source>
        <dbReference type="EMBL" id="KXB76693.1"/>
    </source>
</evidence>
<accession>A0A134B9S2</accession>
<feature type="domain" description="Multidrug resistance protein MdtA-like barrel-sandwich hybrid" evidence="3">
    <location>
        <begin position="61"/>
        <end position="247"/>
    </location>
</feature>
<dbReference type="Pfam" id="PF25876">
    <property type="entry name" value="HH_MFP_RND"/>
    <property type="match status" value="1"/>
</dbReference>
<evidence type="ECO:0000259" key="2">
    <source>
        <dbReference type="Pfam" id="PF25876"/>
    </source>
</evidence>
<comment type="caution">
    <text evidence="4">The sequence shown here is derived from an EMBL/GenBank/DDBJ whole genome shotgun (WGS) entry which is preliminary data.</text>
</comment>
<keyword evidence="1" id="KW-1133">Transmembrane helix</keyword>
<protein>
    <submittedName>
        <fullName evidence="4">Auxiliary transport protein, membrane fusion protein family protein</fullName>
    </submittedName>
</protein>
<feature type="domain" description="Multidrug resistance protein MdtA-like alpha-helical hairpin" evidence="2">
    <location>
        <begin position="134"/>
        <end position="183"/>
    </location>
</feature>
<dbReference type="Gene3D" id="1.10.287.470">
    <property type="entry name" value="Helix hairpin bin"/>
    <property type="match status" value="1"/>
</dbReference>
<proteinExistence type="predicted"/>
<dbReference type="Gene3D" id="2.40.50.100">
    <property type="match status" value="1"/>
</dbReference>
<dbReference type="RefSeq" id="WP_082713147.1">
    <property type="nucleotide sequence ID" value="NZ_KQ960437.1"/>
</dbReference>
<dbReference type="Pfam" id="PF25917">
    <property type="entry name" value="BSH_RND"/>
    <property type="match status" value="1"/>
</dbReference>
<dbReference type="EMBL" id="LSDK01000057">
    <property type="protein sequence ID" value="KXB76693.1"/>
    <property type="molecule type" value="Genomic_DNA"/>
</dbReference>
<name>A0A134B9S2_9PORP</name>
<dbReference type="SUPFAM" id="SSF111369">
    <property type="entry name" value="HlyD-like secretion proteins"/>
    <property type="match status" value="3"/>
</dbReference>
<evidence type="ECO:0000313" key="5">
    <source>
        <dbReference type="Proteomes" id="UP000070224"/>
    </source>
</evidence>
<feature type="transmembrane region" description="Helical" evidence="1">
    <location>
        <begin position="23"/>
        <end position="45"/>
    </location>
</feature>
<dbReference type="PANTHER" id="PTHR30438">
    <property type="entry name" value="36 KDA ANTIGEN-RELATED"/>
    <property type="match status" value="1"/>
</dbReference>
<dbReference type="AlphaFoldDB" id="A0A134B9S2"/>
<keyword evidence="1" id="KW-0812">Transmembrane</keyword>
<sequence>MSTQPTQQPTQNEAANASSKKSIIFGVGIVVVAMVLLALSGFIFFGEKEDIITGQVEVDEVRIAGKVPGRITEFLVSEGQSVHRGDTLVRIYSPEVLAKLEQAQAAKSAAEAQSQKAQAGARKEQKEGAYEMWQKAKAGLEVAEKSFERVERLYKEGVLPAQKYDEATAQLNAMRATERAARSQYDMAMNGAQREDKWAAQALVERAAGAISEVDAYLKEGALIAPVDGIISEIYPHQGELVGTGAPIMSISDYRTVRVLFAVREDKLAGLRQGSKLHGTIPALGGKKVELTVSKMKDMGNYATWKATKPRDQHDLRTFEVTAQPTQPVEGLLAGMTIVLDKGQL</sequence>
<dbReference type="InterPro" id="IPR058624">
    <property type="entry name" value="MdtA-like_HH"/>
</dbReference>
<reference evidence="5" key="1">
    <citation type="submission" date="2016-01" db="EMBL/GenBank/DDBJ databases">
        <authorList>
            <person name="Mitreva M."/>
            <person name="Pepin K.H."/>
            <person name="Mihindukulasuriya K.A."/>
            <person name="Fulton R."/>
            <person name="Fronick C."/>
            <person name="O'Laughlin M."/>
            <person name="Miner T."/>
            <person name="Herter B."/>
            <person name="Rosa B.A."/>
            <person name="Cordes M."/>
            <person name="Tomlinson C."/>
            <person name="Wollam A."/>
            <person name="Palsikar V.B."/>
            <person name="Mardis E.R."/>
            <person name="Wilson R.K."/>
        </authorList>
    </citation>
    <scope>NUCLEOTIDE SEQUENCE [LARGE SCALE GENOMIC DNA]</scope>
    <source>
        <strain evidence="5">KA00683</strain>
    </source>
</reference>
<evidence type="ECO:0000259" key="3">
    <source>
        <dbReference type="Pfam" id="PF25917"/>
    </source>
</evidence>
<dbReference type="InterPro" id="IPR058625">
    <property type="entry name" value="MdtA-like_BSH"/>
</dbReference>
<dbReference type="Gene3D" id="2.40.30.170">
    <property type="match status" value="1"/>
</dbReference>
<dbReference type="STRING" id="322095.HMPREF3185_00804"/>
<dbReference type="PANTHER" id="PTHR30438:SF1">
    <property type="entry name" value="36 KDA ANTIGEN"/>
    <property type="match status" value="1"/>
</dbReference>
<keyword evidence="5" id="KW-1185">Reference proteome</keyword>
<gene>
    <name evidence="4" type="ORF">HMPREF3185_00804</name>
</gene>
<evidence type="ECO:0000256" key="1">
    <source>
        <dbReference type="SAM" id="Phobius"/>
    </source>
</evidence>